<feature type="transmembrane region" description="Helical" evidence="4">
    <location>
        <begin position="406"/>
        <end position="428"/>
    </location>
</feature>
<dbReference type="InterPro" id="IPR004995">
    <property type="entry name" value="Spore_Ger"/>
</dbReference>
<feature type="region of interest" description="Disordered" evidence="3">
    <location>
        <begin position="504"/>
        <end position="523"/>
    </location>
</feature>
<feature type="transmembrane region" description="Helical" evidence="4">
    <location>
        <begin position="440"/>
        <end position="464"/>
    </location>
</feature>
<keyword evidence="2 4" id="KW-0472">Membrane</keyword>
<feature type="transmembrane region" description="Helical" evidence="4">
    <location>
        <begin position="316"/>
        <end position="335"/>
    </location>
</feature>
<comment type="similarity">
    <text evidence="1">Belongs to the GerABKA family.</text>
</comment>
<feature type="transmembrane region" description="Helical" evidence="4">
    <location>
        <begin position="274"/>
        <end position="295"/>
    </location>
</feature>
<keyword evidence="4" id="KW-1133">Transmembrane helix</keyword>
<proteinExistence type="inferred from homology"/>
<dbReference type="RefSeq" id="WP_304541574.1">
    <property type="nucleotide sequence ID" value="NZ_JARPTC010000005.1"/>
</dbReference>
<dbReference type="AlphaFoldDB" id="A0AAW7ZA33"/>
<accession>A0AAW7ZA33</accession>
<dbReference type="PANTHER" id="PTHR22550">
    <property type="entry name" value="SPORE GERMINATION PROTEIN"/>
    <property type="match status" value="1"/>
</dbReference>
<evidence type="ECO:0000256" key="2">
    <source>
        <dbReference type="ARBA" id="ARBA00023136"/>
    </source>
</evidence>
<keyword evidence="4" id="KW-0812">Transmembrane</keyword>
<keyword evidence="6" id="KW-1185">Reference proteome</keyword>
<dbReference type="Pfam" id="PF03323">
    <property type="entry name" value="GerA"/>
    <property type="match status" value="1"/>
</dbReference>
<dbReference type="PANTHER" id="PTHR22550:SF5">
    <property type="entry name" value="LEUCINE ZIPPER PROTEIN 4"/>
    <property type="match status" value="1"/>
</dbReference>
<evidence type="ECO:0000313" key="5">
    <source>
        <dbReference type="EMBL" id="MDO7786527.1"/>
    </source>
</evidence>
<dbReference type="GO" id="GO:0009847">
    <property type="term" value="P:spore germination"/>
    <property type="evidence" value="ECO:0007669"/>
    <property type="project" value="InterPro"/>
</dbReference>
<name>A0AAW7ZA33_9FIRM</name>
<sequence>MSLKDVFGKWKKAKSKKPEQQKDLNYNQQTCLSGDLKKDKQTIFTGLGGSIDIIRREILVGDRKATIIYIEGIVNADLIEHEIIRKIQQLDFFPETESPLEHISQKVLSNSNSIVITPLIADILVNILIGKCVLIIDACKQGIIVESKGGIRRGISEPPTERTVRGSREGFIEDIGVNLALIRRRLKSPKFTVETTTLGLRSRSRIAIVYISDIADPKIVEEVRNRISKINIDGILASGYIERFIEDHPWSLFPQVYGTERPDKIAANLLEGRIGIIVDGTPYALIVPAVFLQFLQGSEDYYERTIVGTVARLVRYLALMITTTITPVYIALITFHHSLLPTDLLLAVAENREELPFSPLTEALFMEVVIEILREAGLRLPSTVGQTLGVVGGIVIGQAVVEAKLVSPLIVVIVSLAAICSFVFPNYSMALAIRLIKYPMMLLAASFGAVGIAVGWLFVTIHLISLQSIGVPYMAPLAPMRYKDLGDTFVISHIWKNKNRPVSIPHVDNKRGQSPTREPSENE</sequence>
<evidence type="ECO:0000256" key="1">
    <source>
        <dbReference type="ARBA" id="ARBA00005278"/>
    </source>
</evidence>
<dbReference type="PIRSF" id="PIRSF005690">
    <property type="entry name" value="GerBA"/>
    <property type="match status" value="1"/>
</dbReference>
<dbReference type="GO" id="GO:0016020">
    <property type="term" value="C:membrane"/>
    <property type="evidence" value="ECO:0007669"/>
    <property type="project" value="InterPro"/>
</dbReference>
<dbReference type="Proteomes" id="UP001172911">
    <property type="component" value="Unassembled WGS sequence"/>
</dbReference>
<organism evidence="5 6">
    <name type="scientific">Desulforamulus aquiferis</name>
    <dbReference type="NCBI Taxonomy" id="1397668"/>
    <lineage>
        <taxon>Bacteria</taxon>
        <taxon>Bacillati</taxon>
        <taxon>Bacillota</taxon>
        <taxon>Clostridia</taxon>
        <taxon>Eubacteriales</taxon>
        <taxon>Peptococcaceae</taxon>
        <taxon>Desulforamulus</taxon>
    </lineage>
</organism>
<reference evidence="5" key="1">
    <citation type="journal article" date="2023" name="J. Hazard. Mater.">
        <title>Anaerobic biodegradation of pyrene and benzo[a]pyrene by a new sulfate-reducing Desulforamulus aquiferis strain DSA.</title>
        <authorList>
            <person name="Zhang Z."/>
            <person name="Sun J."/>
            <person name="Gong X."/>
            <person name="Wang C."/>
            <person name="Wang H."/>
        </authorList>
    </citation>
    <scope>NUCLEOTIDE SEQUENCE</scope>
    <source>
        <strain evidence="5">DSA</strain>
    </source>
</reference>
<dbReference type="EMBL" id="JARPTC010000005">
    <property type="protein sequence ID" value="MDO7786527.1"/>
    <property type="molecule type" value="Genomic_DNA"/>
</dbReference>
<dbReference type="InterPro" id="IPR050768">
    <property type="entry name" value="UPF0353/GerABKA_families"/>
</dbReference>
<evidence type="ECO:0000256" key="4">
    <source>
        <dbReference type="SAM" id="Phobius"/>
    </source>
</evidence>
<reference evidence="5" key="2">
    <citation type="submission" date="2023-03" db="EMBL/GenBank/DDBJ databases">
        <authorList>
            <person name="Zhang Z."/>
        </authorList>
    </citation>
    <scope>NUCLEOTIDE SEQUENCE</scope>
    <source>
        <strain evidence="5">DSA</strain>
    </source>
</reference>
<evidence type="ECO:0000313" key="6">
    <source>
        <dbReference type="Proteomes" id="UP001172911"/>
    </source>
</evidence>
<gene>
    <name evidence="5" type="ORF">P6N53_04740</name>
</gene>
<evidence type="ECO:0000256" key="3">
    <source>
        <dbReference type="SAM" id="MobiDB-lite"/>
    </source>
</evidence>
<comment type="caution">
    <text evidence="5">The sequence shown here is derived from an EMBL/GenBank/DDBJ whole genome shotgun (WGS) entry which is preliminary data.</text>
</comment>
<protein>
    <submittedName>
        <fullName evidence="5">Spore germination protein</fullName>
    </submittedName>
</protein>